<dbReference type="Pfam" id="PF18962">
    <property type="entry name" value="Por_Secre_tail"/>
    <property type="match status" value="1"/>
</dbReference>
<organism evidence="8 9">
    <name type="scientific">Dyadobacter sediminis</name>
    <dbReference type="NCBI Taxonomy" id="1493691"/>
    <lineage>
        <taxon>Bacteria</taxon>
        <taxon>Pseudomonadati</taxon>
        <taxon>Bacteroidota</taxon>
        <taxon>Cytophagia</taxon>
        <taxon>Cytophagales</taxon>
        <taxon>Spirosomataceae</taxon>
        <taxon>Dyadobacter</taxon>
    </lineage>
</organism>
<dbReference type="InterPro" id="IPR026444">
    <property type="entry name" value="Secre_tail"/>
</dbReference>
<evidence type="ECO:0000259" key="5">
    <source>
        <dbReference type="Pfam" id="PF11721"/>
    </source>
</evidence>
<dbReference type="InterPro" id="IPR013783">
    <property type="entry name" value="Ig-like_fold"/>
</dbReference>
<dbReference type="PANTHER" id="PTHR42754:SF1">
    <property type="entry name" value="LIPOPROTEIN"/>
    <property type="match status" value="1"/>
</dbReference>
<evidence type="ECO:0000256" key="1">
    <source>
        <dbReference type="ARBA" id="ARBA00004613"/>
    </source>
</evidence>
<dbReference type="GO" id="GO:0005576">
    <property type="term" value="C:extracellular region"/>
    <property type="evidence" value="ECO:0007669"/>
    <property type="project" value="UniProtKB-SubCell"/>
</dbReference>
<dbReference type="OrthoDB" id="9811934at2"/>
<dbReference type="Pfam" id="PF24517">
    <property type="entry name" value="CBM96"/>
    <property type="match status" value="1"/>
</dbReference>
<dbReference type="PANTHER" id="PTHR42754">
    <property type="entry name" value="ENDOGLUCANASE"/>
    <property type="match status" value="1"/>
</dbReference>
<evidence type="ECO:0000256" key="4">
    <source>
        <dbReference type="SAM" id="SignalP"/>
    </source>
</evidence>
<dbReference type="Gene3D" id="2.60.120.430">
    <property type="entry name" value="Galactose-binding lectin"/>
    <property type="match status" value="1"/>
</dbReference>
<dbReference type="InterPro" id="IPR055372">
    <property type="entry name" value="CBM96"/>
</dbReference>
<feature type="domain" description="Carbohydrate-binding module family 96" evidence="7">
    <location>
        <begin position="813"/>
        <end position="975"/>
    </location>
</feature>
<dbReference type="Proteomes" id="UP000309788">
    <property type="component" value="Unassembled WGS sequence"/>
</dbReference>
<dbReference type="NCBIfam" id="TIGR04183">
    <property type="entry name" value="Por_Secre_tail"/>
    <property type="match status" value="1"/>
</dbReference>
<evidence type="ECO:0000256" key="2">
    <source>
        <dbReference type="ARBA" id="ARBA00022525"/>
    </source>
</evidence>
<protein>
    <submittedName>
        <fullName evidence="8">DNRLRE domain-containing protein</fullName>
    </submittedName>
</protein>
<keyword evidence="3 4" id="KW-0732">Signal</keyword>
<feature type="chain" id="PRO_5024329147" evidence="4">
    <location>
        <begin position="31"/>
        <end position="1088"/>
    </location>
</feature>
<evidence type="ECO:0000256" key="3">
    <source>
        <dbReference type="ARBA" id="ARBA00022729"/>
    </source>
</evidence>
<proteinExistence type="predicted"/>
<evidence type="ECO:0000313" key="8">
    <source>
        <dbReference type="EMBL" id="TLU92190.1"/>
    </source>
</evidence>
<dbReference type="EMBL" id="VCEI01000025">
    <property type="protein sequence ID" value="TLU92190.1"/>
    <property type="molecule type" value="Genomic_DNA"/>
</dbReference>
<dbReference type="InterPro" id="IPR021720">
    <property type="entry name" value="Malectin_dom"/>
</dbReference>
<dbReference type="Gene3D" id="2.60.40.10">
    <property type="entry name" value="Immunoglobulins"/>
    <property type="match status" value="1"/>
</dbReference>
<dbReference type="RefSeq" id="WP_138282299.1">
    <property type="nucleotide sequence ID" value="NZ_BMGE01000003.1"/>
</dbReference>
<feature type="domain" description="Malectin" evidence="5">
    <location>
        <begin position="651"/>
        <end position="788"/>
    </location>
</feature>
<dbReference type="Pfam" id="PF11721">
    <property type="entry name" value="Malectin"/>
    <property type="match status" value="1"/>
</dbReference>
<dbReference type="InterPro" id="IPR008979">
    <property type="entry name" value="Galactose-bd-like_sf"/>
</dbReference>
<keyword evidence="2" id="KW-0964">Secreted</keyword>
<evidence type="ECO:0000259" key="7">
    <source>
        <dbReference type="Pfam" id="PF24517"/>
    </source>
</evidence>
<comment type="subcellular location">
    <subcellularLocation>
        <location evidence="1">Secreted</location>
    </subcellularLocation>
</comment>
<accession>A0A5R9KBI5</accession>
<name>A0A5R9KBI5_9BACT</name>
<keyword evidence="9" id="KW-1185">Reference proteome</keyword>
<feature type="signal peptide" evidence="4">
    <location>
        <begin position="1"/>
        <end position="30"/>
    </location>
</feature>
<dbReference type="NCBIfam" id="NF033679">
    <property type="entry name" value="DNRLRE_dom"/>
    <property type="match status" value="1"/>
</dbReference>
<comment type="caution">
    <text evidence="8">The sequence shown here is derived from an EMBL/GenBank/DDBJ whole genome shotgun (WGS) entry which is preliminary data.</text>
</comment>
<feature type="domain" description="Secretion system C-terminal sorting" evidence="6">
    <location>
        <begin position="1008"/>
        <end position="1086"/>
    </location>
</feature>
<evidence type="ECO:0000259" key="6">
    <source>
        <dbReference type="Pfam" id="PF18962"/>
    </source>
</evidence>
<evidence type="ECO:0000313" key="9">
    <source>
        <dbReference type="Proteomes" id="UP000309788"/>
    </source>
</evidence>
<dbReference type="SUPFAM" id="SSF49785">
    <property type="entry name" value="Galactose-binding domain-like"/>
    <property type="match status" value="1"/>
</dbReference>
<gene>
    <name evidence="8" type="ORF">FEM55_15725</name>
</gene>
<sequence length="1088" mass="117791">MSPDLLHRCLAGRKLLLLSFFLFTAAAAYAQPGIEWGWLYPKAGVDKFRSVTATRDGGYIVAGTFSAIPPSSDFQNFDDFRVIKIASSGIVEWEKTLGGAGSEYEPRIVQTADGGYLVGGTSTSDKSADKSENDRSAIEYERGDFWIIKLSANGTMQWEKTIGGNKSDRLAVIRPTADGGYLLGGSSFSDISADKTTAAKGWDDFWIVKINAGGAIQWDKTFGGSGQEGLGGLLITSDGILLGGYSDSNASGDKSENAKGIWDYWLVKLSPDGTKLWDKTIGGDQFDEMVDMQATSDGGVIIGGNSESGISGDKSEKSRGEWYDHWIVKTDALGNIQWDKTLGGSKSESLGSVRQTPDGGYIISGVSESGISGDKTLPNRGTFSAWLVKLDATGKKLWEKTPGGDGSDDFSRGTRTIPTADGGYLMIGSAGGSTGSGDIMQKPLQEDGWIVKLQADGNTKKLAFSAETLDFDLFSSTPDSVRNVIISASAGMPEITLRKSDAKWLDLPSPATGSVPFTVKTAGVRPNRYSSLVTAVAPGYVRAVLKVNLLLKDATMAPKLNRIGDKELLPGGTLNFTATATTRYGQTKTFSLLNPLAGATINASTGAFNWAAPFQTGSYSFTVRVSAVNYPYLYEDETFTVKVVDPADATVIRINAGGKAFTTADGHVFQADTFYVRNTRTSSAEGVEILNTQDDELYRSGRCDHNFSYQIPVQSGIYRVTLHFAEIYWGVSPNRPANIYRRRFHVEAEGQRKLDDYKILQKAGAPLTAVQESFEASVTDGFLNLDFLKGRSDLPRVSAIEVQAIQPLSLLSIAPVADAYVRYGSSSQANYGLEQTIDLKETTKAELARTAYIKFSLARASDVLSAKLRIYGRNYEGTNYVRVGLTGIDNDSWSETGITGSNAPTGPSTFLQSFAIAGYHHTARFFEVDITEYVQMQFAQDKILTLKLADLSDSNKRIIFNSRENAVNPPELLVVTSFPTNSSTRMTEVHTSDRIETETESELAASSVFPNPAQKRFTVQIGNRHQENISLELINATGISYPVKTNEELHAGSKVEADVSGLSLNKGIYLLKVHSSNTSEILKVLITE</sequence>
<reference evidence="8 9" key="1">
    <citation type="submission" date="2019-05" db="EMBL/GenBank/DDBJ databases">
        <authorList>
            <person name="Qu J.-H."/>
        </authorList>
    </citation>
    <scope>NUCLEOTIDE SEQUENCE [LARGE SCALE GENOMIC DNA]</scope>
    <source>
        <strain evidence="8 9">Z12</strain>
    </source>
</reference>
<dbReference type="AlphaFoldDB" id="A0A5R9KBI5"/>